<dbReference type="NCBIfam" id="TIGR00186">
    <property type="entry name" value="rRNA_methyl_3"/>
    <property type="match status" value="1"/>
</dbReference>
<dbReference type="SUPFAM" id="SSF75217">
    <property type="entry name" value="alpha/beta knot"/>
    <property type="match status" value="1"/>
</dbReference>
<organism evidence="4 5">
    <name type="scientific">Marinoscillum luteum</name>
    <dbReference type="NCBI Taxonomy" id="861051"/>
    <lineage>
        <taxon>Bacteria</taxon>
        <taxon>Pseudomonadati</taxon>
        <taxon>Bacteroidota</taxon>
        <taxon>Cytophagia</taxon>
        <taxon>Cytophagales</taxon>
        <taxon>Reichenbachiellaceae</taxon>
        <taxon>Marinoscillum</taxon>
    </lineage>
</organism>
<keyword evidence="5" id="KW-1185">Reference proteome</keyword>
<sequence>MEVKKNEHMIYGIRAVIETIHAGKDLEKVFIQKGLKGDLAKELQGLIHGRQIPLSTVPVEKINNFTRKNHQGVVAFLSPVQYHKIDHVLPAVFENRRVPLILILDRVTDVRNFGGIARTAECMGVDAILIPTKNSAQINADAIKTSAGALNFIPVCREANLKEAIQFLKDSGLQIVASTEKAESYFQDIDLMVPTAIIVGSEDEGISSAYLAMADKQVKIPISGEIASLNVSVAAAMALYEVNRQRLI</sequence>
<evidence type="ECO:0000313" key="5">
    <source>
        <dbReference type="Proteomes" id="UP001610063"/>
    </source>
</evidence>
<dbReference type="Pfam" id="PF08032">
    <property type="entry name" value="SpoU_sub_bind"/>
    <property type="match status" value="1"/>
</dbReference>
<dbReference type="InterPro" id="IPR013123">
    <property type="entry name" value="SpoU_subst-bd"/>
</dbReference>
<dbReference type="SUPFAM" id="SSF55315">
    <property type="entry name" value="L30e-like"/>
    <property type="match status" value="1"/>
</dbReference>
<dbReference type="Gene3D" id="3.30.1330.30">
    <property type="match status" value="1"/>
</dbReference>
<proteinExistence type="predicted"/>
<dbReference type="PANTHER" id="PTHR46429">
    <property type="entry name" value="23S RRNA (GUANOSINE-2'-O-)-METHYLTRANSFERASE RLMB"/>
    <property type="match status" value="1"/>
</dbReference>
<dbReference type="InterPro" id="IPR029026">
    <property type="entry name" value="tRNA_m1G_MTases_N"/>
</dbReference>
<dbReference type="Proteomes" id="UP001610063">
    <property type="component" value="Unassembled WGS sequence"/>
</dbReference>
<feature type="domain" description="RNA 2-O ribose methyltransferase substrate binding" evidence="3">
    <location>
        <begin position="9"/>
        <end position="83"/>
    </location>
</feature>
<dbReference type="InterPro" id="IPR001537">
    <property type="entry name" value="SpoU_MeTrfase"/>
</dbReference>
<evidence type="ECO:0000313" key="4">
    <source>
        <dbReference type="EMBL" id="MFH6985093.1"/>
    </source>
</evidence>
<reference evidence="4 5" key="1">
    <citation type="journal article" date="2013" name="Int. J. Syst. Evol. Microbiol.">
        <title>Marinoscillum luteum sp. nov., isolated from marine sediment.</title>
        <authorList>
            <person name="Cha I.T."/>
            <person name="Park S.J."/>
            <person name="Kim S.J."/>
            <person name="Kim J.G."/>
            <person name="Jung M.Y."/>
            <person name="Shin K.S."/>
            <person name="Kwon K.K."/>
            <person name="Yang S.H."/>
            <person name="Seo Y.S."/>
            <person name="Rhee S.K."/>
        </authorList>
    </citation>
    <scope>NUCLEOTIDE SEQUENCE [LARGE SCALE GENOMIC DNA]</scope>
    <source>
        <strain evidence="4 5">KCTC 23939</strain>
    </source>
</reference>
<evidence type="ECO:0000256" key="1">
    <source>
        <dbReference type="ARBA" id="ARBA00022603"/>
    </source>
</evidence>
<evidence type="ECO:0000256" key="2">
    <source>
        <dbReference type="ARBA" id="ARBA00022679"/>
    </source>
</evidence>
<dbReference type="Gene3D" id="3.40.1280.10">
    <property type="match status" value="1"/>
</dbReference>
<keyword evidence="2" id="KW-0808">Transferase</keyword>
<dbReference type="InterPro" id="IPR004441">
    <property type="entry name" value="rRNA_MeTrfase_TrmH"/>
</dbReference>
<keyword evidence="1" id="KW-0489">Methyltransferase</keyword>
<dbReference type="Pfam" id="PF00588">
    <property type="entry name" value="SpoU_methylase"/>
    <property type="match status" value="1"/>
</dbReference>
<protein>
    <submittedName>
        <fullName evidence="4">23S rRNA (Guanosine(2251)-2'-O)-methyltransferase RlmB</fullName>
    </submittedName>
</protein>
<dbReference type="EMBL" id="JBIPKE010000019">
    <property type="protein sequence ID" value="MFH6985093.1"/>
    <property type="molecule type" value="Genomic_DNA"/>
</dbReference>
<dbReference type="CDD" id="cd18103">
    <property type="entry name" value="SpoU-like_RlmB"/>
    <property type="match status" value="1"/>
</dbReference>
<name>A0ABW7NC09_9BACT</name>
<accession>A0ABW7NC09</accession>
<dbReference type="InterPro" id="IPR029064">
    <property type="entry name" value="Ribosomal_eL30-like_sf"/>
</dbReference>
<evidence type="ECO:0000259" key="3">
    <source>
        <dbReference type="SMART" id="SM00967"/>
    </source>
</evidence>
<dbReference type="PANTHER" id="PTHR46429:SF1">
    <property type="entry name" value="23S RRNA (GUANOSINE-2'-O-)-METHYLTRANSFERASE RLMB"/>
    <property type="match status" value="1"/>
</dbReference>
<dbReference type="InterPro" id="IPR029028">
    <property type="entry name" value="Alpha/beta_knot_MTases"/>
</dbReference>
<gene>
    <name evidence="4" type="primary">rlmB</name>
    <name evidence="4" type="ORF">ACHKAR_16685</name>
</gene>
<dbReference type="SMART" id="SM00967">
    <property type="entry name" value="SpoU_sub_bind"/>
    <property type="match status" value="1"/>
</dbReference>
<dbReference type="RefSeq" id="WP_395418554.1">
    <property type="nucleotide sequence ID" value="NZ_JBIPKE010000019.1"/>
</dbReference>
<comment type="caution">
    <text evidence="4">The sequence shown here is derived from an EMBL/GenBank/DDBJ whole genome shotgun (WGS) entry which is preliminary data.</text>
</comment>